<name>A0A2R5F886_9PROT</name>
<gene>
    <name evidence="1" type="ORF">NMK_2059</name>
</gene>
<accession>A0A2R5F886</accession>
<keyword evidence="1" id="KW-0966">Cell projection</keyword>
<evidence type="ECO:0000313" key="2">
    <source>
        <dbReference type="Proteomes" id="UP000245081"/>
    </source>
</evidence>
<organism evidence="1 2">
    <name type="scientific">Novimethylophilus kurashikiensis</name>
    <dbReference type="NCBI Taxonomy" id="1825523"/>
    <lineage>
        <taxon>Bacteria</taxon>
        <taxon>Pseudomonadati</taxon>
        <taxon>Pseudomonadota</taxon>
        <taxon>Betaproteobacteria</taxon>
        <taxon>Nitrosomonadales</taxon>
        <taxon>Methylophilaceae</taxon>
        <taxon>Novimethylophilus</taxon>
    </lineage>
</organism>
<sequence>MNRKIVSDLGVTGFSERVLLELAKPVAIGDAPVVPMANLLAVVENDPETLRDALVDLKQGKVLPGAGKVQVLDYFAVAQVEQQVFYKLSDRFIAAAAL</sequence>
<dbReference type="AlphaFoldDB" id="A0A2R5F886"/>
<keyword evidence="1" id="KW-0969">Cilium</keyword>
<protein>
    <submittedName>
        <fullName evidence="1">Flagellar basal body protein FliL</fullName>
    </submittedName>
</protein>
<reference evidence="1 2" key="1">
    <citation type="journal article" date="2018" name="Environ. Microbiol.">
        <title>Isolation and genomic characterization of Novimethylophilus kurashikiensis gen. nov. sp. nov., a new lanthanide-dependent methylotrophic species of Methylophilaceae.</title>
        <authorList>
            <person name="Lv H."/>
            <person name="Sahin N."/>
            <person name="Tani A."/>
        </authorList>
    </citation>
    <scope>NUCLEOTIDE SEQUENCE [LARGE SCALE GENOMIC DNA]</scope>
    <source>
        <strain evidence="1 2">La2-4</strain>
    </source>
</reference>
<dbReference type="Proteomes" id="UP000245081">
    <property type="component" value="Unassembled WGS sequence"/>
</dbReference>
<keyword evidence="2" id="KW-1185">Reference proteome</keyword>
<comment type="caution">
    <text evidence="1">The sequence shown here is derived from an EMBL/GenBank/DDBJ whole genome shotgun (WGS) entry which is preliminary data.</text>
</comment>
<proteinExistence type="predicted"/>
<dbReference type="RefSeq" id="WP_109015649.1">
    <property type="nucleotide sequence ID" value="NZ_BDOQ01000007.1"/>
</dbReference>
<keyword evidence="1" id="KW-0282">Flagellum</keyword>
<dbReference type="EMBL" id="BDOQ01000007">
    <property type="protein sequence ID" value="GBG14460.1"/>
    <property type="molecule type" value="Genomic_DNA"/>
</dbReference>
<evidence type="ECO:0000313" key="1">
    <source>
        <dbReference type="EMBL" id="GBG14460.1"/>
    </source>
</evidence>